<dbReference type="Proteomes" id="UP000826550">
    <property type="component" value="Chromosome"/>
</dbReference>
<proteinExistence type="predicted"/>
<organism evidence="1 2">
    <name type="scientific">Lactobacillus panisapium</name>
    <dbReference type="NCBI Taxonomy" id="2012495"/>
    <lineage>
        <taxon>Bacteria</taxon>
        <taxon>Bacillati</taxon>
        <taxon>Bacillota</taxon>
        <taxon>Bacilli</taxon>
        <taxon>Lactobacillales</taxon>
        <taxon>Lactobacillaceae</taxon>
        <taxon>Lactobacillus</taxon>
    </lineage>
</organism>
<dbReference type="InterPro" id="IPR035280">
    <property type="entry name" value="Helveticin_J"/>
</dbReference>
<evidence type="ECO:0000313" key="2">
    <source>
        <dbReference type="Proteomes" id="UP000826550"/>
    </source>
</evidence>
<evidence type="ECO:0000313" key="1">
    <source>
        <dbReference type="EMBL" id="QYN53862.1"/>
    </source>
</evidence>
<gene>
    <name evidence="1" type="ORF">GYM71_09435</name>
</gene>
<protein>
    <submittedName>
        <fullName evidence="1">Bacteriocin</fullName>
    </submittedName>
</protein>
<keyword evidence="2" id="KW-1185">Reference proteome</keyword>
<accession>A0ABX8WAS9</accession>
<dbReference type="EMBL" id="CP048268">
    <property type="protein sequence ID" value="QYN53862.1"/>
    <property type="molecule type" value="Genomic_DNA"/>
</dbReference>
<name>A0ABX8WAS9_9LACO</name>
<dbReference type="Pfam" id="PF17312">
    <property type="entry name" value="Helveticin_J"/>
    <property type="match status" value="1"/>
</dbReference>
<sequence>MYTLDEYNNGLYQNVVQKGNVGSKYCYALQLHGGKNGSNYVFRTPIQADMNFNKNCVLILSGTACGHTQTFEYSGQSGAWFIGTKGKFSDADSKKYKWASQIARVQIPGGSFSSNTQLPRFSCLNRAGDGTKIDGSTFAGTDLYRSEAAVSPDYSKFLLATIDTNGNGYFYLYDLDEINQALNDAGTTDVDIGTIPCLESFAIPSITNEYNSIGSIQGYDLDNYNNIYISSQYSGKSNRNIYKIPWGASDQSQWDQISLTSESALDTSGYYTELESVQVLSENDLYLTVAYHRNSDNATTRNRIFEVQW</sequence>
<reference evidence="1 2" key="1">
    <citation type="submission" date="2020-01" db="EMBL/GenBank/DDBJ databases">
        <title>Vast differences in strain-level diversity in the gut microbiota of two closely related honey bee species.</title>
        <authorList>
            <person name="Ellegaard K.M."/>
            <person name="Suenami S."/>
            <person name="Miyazaki R."/>
            <person name="Engel P."/>
        </authorList>
    </citation>
    <scope>NUCLEOTIDE SEQUENCE [LARGE SCALE GENOMIC DNA]</scope>
    <source>
        <strain evidence="1 2">ESL0416</strain>
    </source>
</reference>